<name>A0A2H0WXW0_9BACT</name>
<dbReference type="GO" id="GO:0008757">
    <property type="term" value="F:S-adenosylmethionine-dependent methyltransferase activity"/>
    <property type="evidence" value="ECO:0007669"/>
    <property type="project" value="InterPro"/>
</dbReference>
<evidence type="ECO:0000313" key="5">
    <source>
        <dbReference type="Proteomes" id="UP000229675"/>
    </source>
</evidence>
<dbReference type="PANTHER" id="PTHR13069">
    <property type="entry name" value="ALKYLATED DNA REPAIR PROTEIN ALKB HOMOLOG 8"/>
    <property type="match status" value="1"/>
</dbReference>
<accession>A0A2H0WXW0</accession>
<protein>
    <recommendedName>
        <fullName evidence="3">Methyltransferase type 11 domain-containing protein</fullName>
    </recommendedName>
</protein>
<dbReference type="GO" id="GO:0008175">
    <property type="term" value="F:tRNA methyltransferase activity"/>
    <property type="evidence" value="ECO:0007669"/>
    <property type="project" value="UniProtKB-ARBA"/>
</dbReference>
<keyword evidence="2" id="KW-0808">Transferase</keyword>
<gene>
    <name evidence="4" type="ORF">COT59_00795</name>
</gene>
<dbReference type="PANTHER" id="PTHR13069:SF21">
    <property type="entry name" value="ALKYLATED DNA REPAIR PROTEIN ALKB HOMOLOG 8"/>
    <property type="match status" value="1"/>
</dbReference>
<keyword evidence="1" id="KW-0489">Methyltransferase</keyword>
<evidence type="ECO:0000313" key="4">
    <source>
        <dbReference type="EMBL" id="PIS17421.1"/>
    </source>
</evidence>
<organism evidence="4 5">
    <name type="scientific">Candidatus Nealsonbacteria bacterium CG09_land_8_20_14_0_10_42_14</name>
    <dbReference type="NCBI Taxonomy" id="1974707"/>
    <lineage>
        <taxon>Bacteria</taxon>
        <taxon>Candidatus Nealsoniibacteriota</taxon>
    </lineage>
</organism>
<sequence length="226" mass="26384">MDRDYAQYLLKKTRQDYNLIAPQFSSTRRFVWRGLESLAKYILSREKVLDLGCGNGRLLQIFKDIDIDYTGIDGSQKLIEIAQKTYPNARFRVADALNLPFPNNYFDKVYSVAVLHHIPSKELRLRFMSEAKRVLKKEGLLILTVWDLKRLSLTFKFTILKAFGRSKLDFKDVLVPWGRSCQRYIHCFSQRELRHLTKKAGFKIKEVGTLKMPEGKENNIYIVAGK</sequence>
<comment type="caution">
    <text evidence="4">The sequence shown here is derived from an EMBL/GenBank/DDBJ whole genome shotgun (WGS) entry which is preliminary data.</text>
</comment>
<feature type="domain" description="Methyltransferase type 11" evidence="3">
    <location>
        <begin position="49"/>
        <end position="143"/>
    </location>
</feature>
<dbReference type="EMBL" id="PEZD01000019">
    <property type="protein sequence ID" value="PIS17421.1"/>
    <property type="molecule type" value="Genomic_DNA"/>
</dbReference>
<dbReference type="CDD" id="cd02440">
    <property type="entry name" value="AdoMet_MTases"/>
    <property type="match status" value="1"/>
</dbReference>
<dbReference type="SUPFAM" id="SSF53335">
    <property type="entry name" value="S-adenosyl-L-methionine-dependent methyltransferases"/>
    <property type="match status" value="1"/>
</dbReference>
<dbReference type="InterPro" id="IPR013216">
    <property type="entry name" value="Methyltransf_11"/>
</dbReference>
<reference evidence="5" key="1">
    <citation type="submission" date="2017-09" db="EMBL/GenBank/DDBJ databases">
        <title>Depth-based differentiation of microbial function through sediment-hosted aquifers and enrichment of novel symbionts in the deep terrestrial subsurface.</title>
        <authorList>
            <person name="Probst A.J."/>
            <person name="Ladd B."/>
            <person name="Jarett J.K."/>
            <person name="Geller-Mcgrath D.E."/>
            <person name="Sieber C.M.K."/>
            <person name="Emerson J.B."/>
            <person name="Anantharaman K."/>
            <person name="Thomas B.C."/>
            <person name="Malmstrom R."/>
            <person name="Stieglmeier M."/>
            <person name="Klingl A."/>
            <person name="Woyke T."/>
            <person name="Ryan C.M."/>
            <person name="Banfield J.F."/>
        </authorList>
    </citation>
    <scope>NUCLEOTIDE SEQUENCE [LARGE SCALE GENOMIC DNA]</scope>
</reference>
<dbReference type="AlphaFoldDB" id="A0A2H0WXW0"/>
<dbReference type="InterPro" id="IPR029063">
    <property type="entry name" value="SAM-dependent_MTases_sf"/>
</dbReference>
<dbReference type="Pfam" id="PF08241">
    <property type="entry name" value="Methyltransf_11"/>
    <property type="match status" value="1"/>
</dbReference>
<dbReference type="InterPro" id="IPR051422">
    <property type="entry name" value="AlkB_tRNA_MeTrf/Diox"/>
</dbReference>
<proteinExistence type="predicted"/>
<dbReference type="Proteomes" id="UP000229675">
    <property type="component" value="Unassembled WGS sequence"/>
</dbReference>
<evidence type="ECO:0000259" key="3">
    <source>
        <dbReference type="Pfam" id="PF08241"/>
    </source>
</evidence>
<dbReference type="GO" id="GO:0006400">
    <property type="term" value="P:tRNA modification"/>
    <property type="evidence" value="ECO:0007669"/>
    <property type="project" value="UniProtKB-ARBA"/>
</dbReference>
<dbReference type="GO" id="GO:0032259">
    <property type="term" value="P:methylation"/>
    <property type="evidence" value="ECO:0007669"/>
    <property type="project" value="UniProtKB-KW"/>
</dbReference>
<evidence type="ECO:0000256" key="2">
    <source>
        <dbReference type="ARBA" id="ARBA00022679"/>
    </source>
</evidence>
<evidence type="ECO:0000256" key="1">
    <source>
        <dbReference type="ARBA" id="ARBA00022603"/>
    </source>
</evidence>
<dbReference type="Gene3D" id="3.40.50.150">
    <property type="entry name" value="Vaccinia Virus protein VP39"/>
    <property type="match status" value="1"/>
</dbReference>